<dbReference type="EMBL" id="CP113520">
    <property type="protein sequence ID" value="WAJ26247.1"/>
    <property type="molecule type" value="Genomic_DNA"/>
</dbReference>
<protein>
    <submittedName>
        <fullName evidence="1">Type II toxin-antitoxin system RelE/ParE family toxin</fullName>
    </submittedName>
</protein>
<evidence type="ECO:0000313" key="2">
    <source>
        <dbReference type="Proteomes" id="UP001163223"/>
    </source>
</evidence>
<reference evidence="1" key="1">
    <citation type="submission" date="2022-11" db="EMBL/GenBank/DDBJ databases">
        <title>beta-Carotene-producing bacterium, Jeongeuplla avenae sp. nov., alleviates the salt stress of Arabidopsis seedlings.</title>
        <authorList>
            <person name="Jiang L."/>
            <person name="Lee J."/>
        </authorList>
    </citation>
    <scope>NUCLEOTIDE SEQUENCE</scope>
    <source>
        <strain evidence="1">DY_R2A_6</strain>
    </source>
</reference>
<accession>A0ACD4NHI4</accession>
<organism evidence="1 2">
    <name type="scientific">Antarcticirhabdus aurantiaca</name>
    <dbReference type="NCBI Taxonomy" id="2606717"/>
    <lineage>
        <taxon>Bacteria</taxon>
        <taxon>Pseudomonadati</taxon>
        <taxon>Pseudomonadota</taxon>
        <taxon>Alphaproteobacteria</taxon>
        <taxon>Hyphomicrobiales</taxon>
        <taxon>Aurantimonadaceae</taxon>
        <taxon>Antarcticirhabdus</taxon>
    </lineage>
</organism>
<keyword evidence="2" id="KW-1185">Reference proteome</keyword>
<dbReference type="Proteomes" id="UP001163223">
    <property type="component" value="Chromosome"/>
</dbReference>
<gene>
    <name evidence="1" type="ORF">OXU80_15175</name>
</gene>
<evidence type="ECO:0000313" key="1">
    <source>
        <dbReference type="EMBL" id="WAJ26247.1"/>
    </source>
</evidence>
<sequence>MTSFSLSGRVDRELLDIYLSGIELFGRRQALRYIEELERVFGLLAENPRMGRAAPTIGTNVRRHEHAAHIILYRVEPSGVRVLALVAAGNVEDLHA</sequence>
<name>A0ACD4NHI4_9HYPH</name>
<proteinExistence type="predicted"/>